<proteinExistence type="predicted"/>
<feature type="domain" description="Ig-like" evidence="8">
    <location>
        <begin position="672"/>
        <end position="766"/>
    </location>
</feature>
<comment type="subcellular location">
    <subcellularLocation>
        <location evidence="1">Membrane</location>
        <topology evidence="1">Single-pass type I membrane protein</topology>
    </subcellularLocation>
</comment>
<dbReference type="Gene3D" id="2.60.40.10">
    <property type="entry name" value="Immunoglobulins"/>
    <property type="match status" value="15"/>
</dbReference>
<dbReference type="SMART" id="SM00406">
    <property type="entry name" value="IGv"/>
    <property type="match status" value="11"/>
</dbReference>
<dbReference type="GO" id="GO:0005911">
    <property type="term" value="C:cell-cell junction"/>
    <property type="evidence" value="ECO:0007669"/>
    <property type="project" value="TreeGrafter"/>
</dbReference>
<keyword evidence="5" id="KW-1015">Disulfide bond</keyword>
<evidence type="ECO:0000259" key="8">
    <source>
        <dbReference type="PROSITE" id="PS50835"/>
    </source>
</evidence>
<dbReference type="Pfam" id="PF00047">
    <property type="entry name" value="ig"/>
    <property type="match status" value="3"/>
</dbReference>
<feature type="domain" description="Ig-like" evidence="8">
    <location>
        <begin position="570"/>
        <end position="664"/>
    </location>
</feature>
<accession>A0A8W8KZI1</accession>
<evidence type="ECO:0000256" key="3">
    <source>
        <dbReference type="ARBA" id="ARBA00022989"/>
    </source>
</evidence>
<organism evidence="9 10">
    <name type="scientific">Magallana gigas</name>
    <name type="common">Pacific oyster</name>
    <name type="synonym">Crassostrea gigas</name>
    <dbReference type="NCBI Taxonomy" id="29159"/>
    <lineage>
        <taxon>Eukaryota</taxon>
        <taxon>Metazoa</taxon>
        <taxon>Spiralia</taxon>
        <taxon>Lophotrochozoa</taxon>
        <taxon>Mollusca</taxon>
        <taxon>Bivalvia</taxon>
        <taxon>Autobranchia</taxon>
        <taxon>Pteriomorphia</taxon>
        <taxon>Ostreida</taxon>
        <taxon>Ostreoidea</taxon>
        <taxon>Ostreidae</taxon>
        <taxon>Magallana</taxon>
    </lineage>
</organism>
<evidence type="ECO:0000313" key="10">
    <source>
        <dbReference type="Proteomes" id="UP000005408"/>
    </source>
</evidence>
<dbReference type="InterPro" id="IPR051275">
    <property type="entry name" value="Cell_adhesion_signaling"/>
</dbReference>
<dbReference type="SMART" id="SM00409">
    <property type="entry name" value="IG"/>
    <property type="match status" value="13"/>
</dbReference>
<evidence type="ECO:0000256" key="1">
    <source>
        <dbReference type="ARBA" id="ARBA00004479"/>
    </source>
</evidence>
<feature type="domain" description="Ig-like" evidence="8">
    <location>
        <begin position="149"/>
        <end position="246"/>
    </location>
</feature>
<dbReference type="PROSITE" id="PS50835">
    <property type="entry name" value="IG_LIKE"/>
    <property type="match status" value="15"/>
</dbReference>
<evidence type="ECO:0000256" key="6">
    <source>
        <dbReference type="ARBA" id="ARBA00023180"/>
    </source>
</evidence>
<reference evidence="9" key="1">
    <citation type="submission" date="2022-08" db="UniProtKB">
        <authorList>
            <consortium name="EnsemblMetazoa"/>
        </authorList>
    </citation>
    <scope>IDENTIFICATION</scope>
    <source>
        <strain evidence="9">05x7-T-G4-1.051#20</strain>
    </source>
</reference>
<dbReference type="PANTHER" id="PTHR11640:SF31">
    <property type="entry name" value="IRREGULAR CHIASM C-ROUGHEST PROTEIN-RELATED"/>
    <property type="match status" value="1"/>
</dbReference>
<feature type="domain" description="Ig-like" evidence="8">
    <location>
        <begin position="248"/>
        <end position="350"/>
    </location>
</feature>
<dbReference type="Pfam" id="PF13927">
    <property type="entry name" value="Ig_3"/>
    <property type="match status" value="8"/>
</dbReference>
<dbReference type="InterPro" id="IPR013106">
    <property type="entry name" value="Ig_V-set"/>
</dbReference>
<keyword evidence="4" id="KW-0472">Membrane</keyword>
<feature type="domain" description="Ig-like" evidence="8">
    <location>
        <begin position="469"/>
        <end position="566"/>
    </location>
</feature>
<feature type="domain" description="Ig-like" evidence="8">
    <location>
        <begin position="1174"/>
        <end position="1270"/>
    </location>
</feature>
<feature type="domain" description="Ig-like" evidence="8">
    <location>
        <begin position="975"/>
        <end position="1068"/>
    </location>
</feature>
<dbReference type="Proteomes" id="UP000005408">
    <property type="component" value="Unassembled WGS sequence"/>
</dbReference>
<evidence type="ECO:0000256" key="2">
    <source>
        <dbReference type="ARBA" id="ARBA00022692"/>
    </source>
</evidence>
<evidence type="ECO:0000256" key="5">
    <source>
        <dbReference type="ARBA" id="ARBA00023157"/>
    </source>
</evidence>
<dbReference type="InterPro" id="IPR003598">
    <property type="entry name" value="Ig_sub2"/>
</dbReference>
<feature type="domain" description="Ig-like" evidence="8">
    <location>
        <begin position="365"/>
        <end position="463"/>
    </location>
</feature>
<feature type="domain" description="Ig-like" evidence="8">
    <location>
        <begin position="864"/>
        <end position="969"/>
    </location>
</feature>
<dbReference type="GO" id="GO:0098609">
    <property type="term" value="P:cell-cell adhesion"/>
    <property type="evidence" value="ECO:0007669"/>
    <property type="project" value="TreeGrafter"/>
</dbReference>
<dbReference type="EnsemblMetazoa" id="G25938.1">
    <property type="protein sequence ID" value="G25938.1:cds"/>
    <property type="gene ID" value="G25938"/>
</dbReference>
<name>A0A8W8KZI1_MAGGI</name>
<keyword evidence="6" id="KW-0325">Glycoprotein</keyword>
<dbReference type="SUPFAM" id="SSF48726">
    <property type="entry name" value="Immunoglobulin"/>
    <property type="match status" value="15"/>
</dbReference>
<keyword evidence="10" id="KW-1185">Reference proteome</keyword>
<feature type="domain" description="Ig-like" evidence="8">
    <location>
        <begin position="1275"/>
        <end position="1367"/>
    </location>
</feature>
<dbReference type="InterPro" id="IPR013162">
    <property type="entry name" value="CD80_C2-set"/>
</dbReference>
<keyword evidence="2" id="KW-0812">Transmembrane</keyword>
<dbReference type="InterPro" id="IPR036179">
    <property type="entry name" value="Ig-like_dom_sf"/>
</dbReference>
<dbReference type="InterPro" id="IPR007110">
    <property type="entry name" value="Ig-like_dom"/>
</dbReference>
<dbReference type="PANTHER" id="PTHR11640">
    <property type="entry name" value="NEPHRIN"/>
    <property type="match status" value="1"/>
</dbReference>
<dbReference type="InterPro" id="IPR013783">
    <property type="entry name" value="Ig-like_fold"/>
</dbReference>
<dbReference type="Pfam" id="PF08205">
    <property type="entry name" value="C2-set_2"/>
    <property type="match status" value="1"/>
</dbReference>
<dbReference type="InterPro" id="IPR003599">
    <property type="entry name" value="Ig_sub"/>
</dbReference>
<evidence type="ECO:0000313" key="9">
    <source>
        <dbReference type="EnsemblMetazoa" id="G25938.1:cds"/>
    </source>
</evidence>
<evidence type="ECO:0000256" key="4">
    <source>
        <dbReference type="ARBA" id="ARBA00023136"/>
    </source>
</evidence>
<dbReference type="GO" id="GO:0005886">
    <property type="term" value="C:plasma membrane"/>
    <property type="evidence" value="ECO:0007669"/>
    <property type="project" value="TreeGrafter"/>
</dbReference>
<feature type="domain" description="Ig-like" evidence="8">
    <location>
        <begin position="1375"/>
        <end position="1470"/>
    </location>
</feature>
<dbReference type="GO" id="GO:0050839">
    <property type="term" value="F:cell adhesion molecule binding"/>
    <property type="evidence" value="ECO:0007669"/>
    <property type="project" value="TreeGrafter"/>
</dbReference>
<feature type="domain" description="Ig-like" evidence="8">
    <location>
        <begin position="1074"/>
        <end position="1168"/>
    </location>
</feature>
<keyword evidence="3" id="KW-1133">Transmembrane helix</keyword>
<sequence length="1547" mass="161223">MACDFRTFSVLQGSFLFPVLLTISLFSGIYSQTSIPGNPNLAGDYEKNEGETVTLSCSAIGGNPLPSVQWYKNQQLVDPGSSSSGNGDGIYTVGSSTVTYNNYTFTVSRSDNLVSYICKVQNSLMASPLERAWTISIYVPSEQPFISGPDPAITTALNSGSTYKYVCTAQNGRPAPNLRWKLGTSLSSAVEFHQGITENTTTNADSTLSKSSTLSWVPIVDDNGKNLYCQTDQTTAGAGTIQKSTSVPIVVQQIPILQIGSSSYTTQVGSSVTLSCRVISATPAITDLFWRKQVNGVYTRITIDNNRFFGGSISNANLTISNVALSDQTSYQCSATNSAGTGNSGATTLSVSGSLSVRNKRQTSSSITIILDSTYYAVQVGQSVTLQCTVIAVPFQTSITWQVTRNGQTESINVLGNPQKFGGSNVTYPSLIIRTAELSDSGSYTCSAANSATSKSSDPIALDITGSAPLVQIDQDKYPSTSGNTVTLVCDVYSSLTVSEVYWQRAVGGQFTRIDVSGTPEKYGGVTVSSPSLVVKSVTTGDAGEYRCVAVNIAGTGQDTTILEVQGNLPRVTIEKDSYTVNEGNAVTLACTVLSSTSSNVISVLWQTIENGVSSTLNVNDPSKYSGASVSNPSLTIFNAESSDNGQYRCTATNTVGTGESAITTLKVIAKPVFRITQNSYTVNYGTNVTLQVTISSPDAPVLAVNWQHTSKAGVTNFVLVDGGKYDGATVGSPSLKILSSTFEDEGTYSCLVTSSAGSTTSGPISLTVIGNVPSVVIGSGSAVVYGGQVTISCSISSNPSAQSMSWQKTLGGVTTILDIGINPRYQGGTLSNPSLTISNVNLDDKGDYRCLATNIVGTGQSGPAVIDVTGGVPTVTTGSGSTVYVGDNATVTCIVSGTPAATSVSWQRTINSVTTTVNLNNFSKYSGGTLTTPSLSIFNVSKEDEGSYSCQATNVIGTGQSVTSAFLSVIGSAPVTIIGPDISVTVGDQATISCSVTGYPLSTAISWQRIANGVRSNVDTSQARFSGGTVANPSLTINPVEGSDEGDYQCSATNYLGTSQSGTAFLDVMGSIPSVQIPSSSYTVAYSSQIRLQCVVNSIPPATSIGWIKTQQGVTTTINVSLSKYSGGTISDPSLRIYDADLSDEGSYVCSATNIVGTGTSQEMSLSVVVSLPTVQVGSSGYSGITGGTVTLVCSIISSNPSATSVIWEKDVSGVPTNVTSLMASRISGGTVTQPSLTISSLTAGDTGTYYCSAANSVGRGSRSSTTLTVQTKPVVTVDQTSYEVIEGSSVTLACRIVSSSQTTSVTWQRNINGATLIIDTRSDRYSGGTIVSPSLVIKNTTLSDTGLYICSATNDAGVTSAPTIDLNVRGSRPSIVLPAFTYNAQFGQNVILACNVTSATTLTNVVWRKYSNGVPNNLVVTGSSHYSGGSTFTPSLTILTLTFSDSGNYDCSATNVAGTTTSSQMTLNVIGTVPSVNIPQTSYSVTYGGTVTLGCVVNSNPFQNRVEWQRIANGVSTTLNVTTEPRYSGGFHQHAITDHYWGCQW</sequence>
<dbReference type="SMART" id="SM00408">
    <property type="entry name" value="IGc2"/>
    <property type="match status" value="13"/>
</dbReference>
<dbReference type="CDD" id="cd00096">
    <property type="entry name" value="Ig"/>
    <property type="match status" value="4"/>
</dbReference>
<feature type="domain" description="Ig-like" evidence="8">
    <location>
        <begin position="36"/>
        <end position="136"/>
    </location>
</feature>
<feature type="domain" description="Ig-like" evidence="8">
    <location>
        <begin position="774"/>
        <end position="855"/>
    </location>
</feature>
<dbReference type="InterPro" id="IPR013151">
    <property type="entry name" value="Immunoglobulin_dom"/>
</dbReference>
<feature type="domain" description="Ig-like" evidence="8">
    <location>
        <begin position="1476"/>
        <end position="1512"/>
    </location>
</feature>
<dbReference type="InterPro" id="IPR013098">
    <property type="entry name" value="Ig_I-set"/>
</dbReference>
<evidence type="ECO:0000256" key="7">
    <source>
        <dbReference type="ARBA" id="ARBA00023319"/>
    </source>
</evidence>
<protein>
    <recommendedName>
        <fullName evidence="8">Ig-like domain-containing protein</fullName>
    </recommendedName>
</protein>
<dbReference type="Pfam" id="PF07679">
    <property type="entry name" value="I-set"/>
    <property type="match status" value="2"/>
</dbReference>
<keyword evidence="7" id="KW-0393">Immunoglobulin domain</keyword>